<name>A0A8H3TVU7_9TREE</name>
<feature type="compositionally biased region" description="Acidic residues" evidence="4">
    <location>
        <begin position="747"/>
        <end position="767"/>
    </location>
</feature>
<feature type="compositionally biased region" description="Acidic residues" evidence="4">
    <location>
        <begin position="184"/>
        <end position="210"/>
    </location>
</feature>
<feature type="compositionally biased region" description="Acidic residues" evidence="4">
    <location>
        <begin position="87"/>
        <end position="135"/>
    </location>
</feature>
<dbReference type="Pfam" id="PF03715">
    <property type="entry name" value="Noc2"/>
    <property type="match status" value="1"/>
</dbReference>
<feature type="compositionally biased region" description="Acidic residues" evidence="4">
    <location>
        <begin position="56"/>
        <end position="71"/>
    </location>
</feature>
<dbReference type="OrthoDB" id="10266662at2759"/>
<protein>
    <recommendedName>
        <fullName evidence="7">Nucleolar complex protein 2 homolog</fullName>
    </recommendedName>
</protein>
<comment type="similarity">
    <text evidence="2">Belongs to the NOC2 family.</text>
</comment>
<dbReference type="Proteomes" id="UP000620104">
    <property type="component" value="Unassembled WGS sequence"/>
</dbReference>
<proteinExistence type="inferred from homology"/>
<accession>A0A8H3TVU7</accession>
<dbReference type="GO" id="GO:0005730">
    <property type="term" value="C:nucleolus"/>
    <property type="evidence" value="ECO:0007669"/>
    <property type="project" value="TreeGrafter"/>
</dbReference>
<evidence type="ECO:0008006" key="7">
    <source>
        <dbReference type="Google" id="ProtNLM"/>
    </source>
</evidence>
<keyword evidence="6" id="KW-1185">Reference proteome</keyword>
<dbReference type="InterPro" id="IPR005343">
    <property type="entry name" value="Noc2"/>
</dbReference>
<evidence type="ECO:0000256" key="4">
    <source>
        <dbReference type="SAM" id="MobiDB-lite"/>
    </source>
</evidence>
<feature type="compositionally biased region" description="Basic residues" evidence="4">
    <location>
        <begin position="23"/>
        <end position="34"/>
    </location>
</feature>
<dbReference type="GO" id="GO:0005654">
    <property type="term" value="C:nucleoplasm"/>
    <property type="evidence" value="ECO:0007669"/>
    <property type="project" value="TreeGrafter"/>
</dbReference>
<dbReference type="GO" id="GO:0030691">
    <property type="term" value="C:Noc2p-Noc3p complex"/>
    <property type="evidence" value="ECO:0007669"/>
    <property type="project" value="TreeGrafter"/>
</dbReference>
<keyword evidence="3" id="KW-0539">Nucleus</keyword>
<dbReference type="PANTHER" id="PTHR12687:SF4">
    <property type="entry name" value="NUCLEOLAR COMPLEX PROTEIN 2 HOMOLOG"/>
    <property type="match status" value="1"/>
</dbReference>
<feature type="compositionally biased region" description="Basic and acidic residues" evidence="4">
    <location>
        <begin position="727"/>
        <end position="741"/>
    </location>
</feature>
<evidence type="ECO:0000256" key="3">
    <source>
        <dbReference type="ARBA" id="ARBA00023242"/>
    </source>
</evidence>
<dbReference type="GO" id="GO:0030690">
    <property type="term" value="C:Noc1p-Noc2p complex"/>
    <property type="evidence" value="ECO:0007669"/>
    <property type="project" value="TreeGrafter"/>
</dbReference>
<comment type="caution">
    <text evidence="5">The sequence shown here is derived from an EMBL/GenBank/DDBJ whole genome shotgun (WGS) entry which is preliminary data.</text>
</comment>
<reference evidence="5" key="1">
    <citation type="submission" date="2020-07" db="EMBL/GenBank/DDBJ databases">
        <title>Draft Genome Sequence of a Deep-Sea Yeast, Naganishia (Cryptococcus) liquefaciens strain N6.</title>
        <authorList>
            <person name="Han Y.W."/>
            <person name="Kajitani R."/>
            <person name="Morimoto H."/>
            <person name="Parhat M."/>
            <person name="Tsubouchi H."/>
            <person name="Bakenova O."/>
            <person name="Ogata M."/>
            <person name="Argunhan B."/>
            <person name="Aoki R."/>
            <person name="Kajiwara S."/>
            <person name="Itoh T."/>
            <person name="Iwasaki H."/>
        </authorList>
    </citation>
    <scope>NUCLEOTIDE SEQUENCE</scope>
    <source>
        <strain evidence="5">N6</strain>
    </source>
</reference>
<dbReference type="AlphaFoldDB" id="A0A8H3TVU7"/>
<organism evidence="5 6">
    <name type="scientific">Naganishia liquefaciens</name>
    <dbReference type="NCBI Taxonomy" id="104408"/>
    <lineage>
        <taxon>Eukaryota</taxon>
        <taxon>Fungi</taxon>
        <taxon>Dikarya</taxon>
        <taxon>Basidiomycota</taxon>
        <taxon>Agaricomycotina</taxon>
        <taxon>Tremellomycetes</taxon>
        <taxon>Filobasidiales</taxon>
        <taxon>Filobasidiaceae</taxon>
        <taxon>Naganishia</taxon>
    </lineage>
</organism>
<feature type="compositionally biased region" description="Basic and acidic residues" evidence="4">
    <location>
        <begin position="35"/>
        <end position="55"/>
    </location>
</feature>
<sequence>MAKATKQTKKFVSSGKLKQTIEKRRKYQQVKKKVAGREIRKAAKEKNGKGKHADETSDDEDDEDVIVEGDGEAGSKKNKGKGKAVDGESDLEEGADLNDDEDDGEDTISSIGEEDFDLDDEEGQDELDDPDVDEAEMAKQLAELEKKDPEFFKYLKDNDAELLDFGQEEAPAKKSKKQTKAAAQEEDEDEEMDFDGADSDSDEEEPEFDGIPEAAEPEKISVTMKMLRGWQRAMIEQKSLRSLRKMVLAFRAAAHMNEAGEEDFETRYKVDSAIVFNKLILTALKFTPVVLAKHIPYKELPNGRFKVSKVPKSQARLPQFIKSHFSTLMFLIKSLPSAPIAKEDEDESDASGLLLTAVSESTKLLPWVMDNKKQLKAYLKLLLDLWSSAADNVRIACFLAVRRVYVAGDESIKEMCLKNIYSALLPPLRLTSAHTLPALNLMKNTAAELYQIDPELSYTHAFGYIRMLAVHLRGVVRSGQADKEAFRAVYNWQFVHCLDFWSLVLAGSCDKEKVIESGGIASPLEPLIYPLVQIAIGVIRLVPTSRWFPLRFHVLHALLRITARTGNYVPLSPFLLEILDSVEFKRAKPKNASLKPLDLEYAIKAPASYPKTKIYQETLAEELVFLLGEFHAVMSTNIAFPEMTIPVVFMLKRYLKKGGASGKVNNQLKTLVEKIEVTRQWLEKKRRSVTFAPNDRAEVEAFLDGVPVTETPIGSWMRLQKKVRDQKRKEIEMASREENKRAPVASDDSEDESEGEEDEEEYDMEDE</sequence>
<dbReference type="EMBL" id="BLZA01000023">
    <property type="protein sequence ID" value="GHJ87675.1"/>
    <property type="molecule type" value="Genomic_DNA"/>
</dbReference>
<evidence type="ECO:0000256" key="1">
    <source>
        <dbReference type="ARBA" id="ARBA00004123"/>
    </source>
</evidence>
<evidence type="ECO:0000313" key="6">
    <source>
        <dbReference type="Proteomes" id="UP000620104"/>
    </source>
</evidence>
<feature type="region of interest" description="Disordered" evidence="4">
    <location>
        <begin position="1"/>
        <end position="149"/>
    </location>
</feature>
<dbReference type="PANTHER" id="PTHR12687">
    <property type="entry name" value="NUCLEOLAR COMPLEX 2 AND RAD4-RELATED"/>
    <property type="match status" value="1"/>
</dbReference>
<feature type="region of interest" description="Disordered" evidence="4">
    <location>
        <begin position="727"/>
        <end position="767"/>
    </location>
</feature>
<evidence type="ECO:0000256" key="2">
    <source>
        <dbReference type="ARBA" id="ARBA00005907"/>
    </source>
</evidence>
<feature type="region of interest" description="Disordered" evidence="4">
    <location>
        <begin position="166"/>
        <end position="216"/>
    </location>
</feature>
<dbReference type="GO" id="GO:0042273">
    <property type="term" value="P:ribosomal large subunit biogenesis"/>
    <property type="evidence" value="ECO:0007669"/>
    <property type="project" value="TreeGrafter"/>
</dbReference>
<evidence type="ECO:0000313" key="5">
    <source>
        <dbReference type="EMBL" id="GHJ87675.1"/>
    </source>
</evidence>
<gene>
    <name evidence="5" type="ORF">NliqN6_4077</name>
</gene>
<comment type="subcellular location">
    <subcellularLocation>
        <location evidence="1">Nucleus</location>
    </subcellularLocation>
</comment>